<dbReference type="Proteomes" id="UP000030640">
    <property type="component" value="Unassembled WGS sequence"/>
</dbReference>
<dbReference type="AlphaFoldDB" id="W7A7Q2"/>
<feature type="region of interest" description="Disordered" evidence="5">
    <location>
        <begin position="8"/>
        <end position="70"/>
    </location>
</feature>
<evidence type="ECO:0000256" key="4">
    <source>
        <dbReference type="ARBA" id="ARBA00023242"/>
    </source>
</evidence>
<keyword evidence="4" id="KW-0539">Nucleus</keyword>
<gene>
    <name evidence="7" type="ORF">C922_01845</name>
</gene>
<organism evidence="7 8">
    <name type="scientific">Plasmodium inui San Antonio 1</name>
    <dbReference type="NCBI Taxonomy" id="1237626"/>
    <lineage>
        <taxon>Eukaryota</taxon>
        <taxon>Sar</taxon>
        <taxon>Alveolata</taxon>
        <taxon>Apicomplexa</taxon>
        <taxon>Aconoidasida</taxon>
        <taxon>Haemosporida</taxon>
        <taxon>Plasmodiidae</taxon>
        <taxon>Plasmodium</taxon>
        <taxon>Plasmodium (Plasmodium)</taxon>
    </lineage>
</organism>
<dbReference type="GeneID" id="20037119"/>
<dbReference type="GO" id="GO:0000727">
    <property type="term" value="P:double-strand break repair via break-induced replication"/>
    <property type="evidence" value="ECO:0007669"/>
    <property type="project" value="TreeGrafter"/>
</dbReference>
<evidence type="ECO:0000259" key="6">
    <source>
        <dbReference type="Pfam" id="PF05916"/>
    </source>
</evidence>
<dbReference type="VEuPathDB" id="PlasmoDB:C922_01845"/>
<evidence type="ECO:0000313" key="8">
    <source>
        <dbReference type="Proteomes" id="UP000030640"/>
    </source>
</evidence>
<protein>
    <recommendedName>
        <fullName evidence="6">GINS subunit domain-containing protein</fullName>
    </recommendedName>
</protein>
<dbReference type="GO" id="GO:0006260">
    <property type="term" value="P:DNA replication"/>
    <property type="evidence" value="ECO:0007669"/>
    <property type="project" value="UniProtKB-KW"/>
</dbReference>
<feature type="compositionally biased region" description="Acidic residues" evidence="5">
    <location>
        <begin position="491"/>
        <end position="504"/>
    </location>
</feature>
<comment type="similarity">
    <text evidence="2">Belongs to the GINS2/PSF2 family.</text>
</comment>
<evidence type="ECO:0000256" key="1">
    <source>
        <dbReference type="ARBA" id="ARBA00004123"/>
    </source>
</evidence>
<dbReference type="Pfam" id="PF05916">
    <property type="entry name" value="Sld5"/>
    <property type="match status" value="1"/>
</dbReference>
<dbReference type="InterPro" id="IPR036224">
    <property type="entry name" value="GINS_bundle-like_dom_sf"/>
</dbReference>
<dbReference type="EMBL" id="KI965465">
    <property type="protein sequence ID" value="EUD67660.1"/>
    <property type="molecule type" value="Genomic_DNA"/>
</dbReference>
<dbReference type="SUPFAM" id="SSF158573">
    <property type="entry name" value="GINS helical bundle-like"/>
    <property type="match status" value="1"/>
</dbReference>
<accession>W7A7Q2</accession>
<sequence>MDDVFNIFKKKNKTNKRASTGTGKGENENERKKKLFNYNRKNPRRAHNEEDTYNNYEANRNASNKKDNNNANKNIENIVVVDFPPLPLKNVEACISFYYIQYLRNQLIYGNKNIKVDENAKMMGESLLDRIENSIYEYEHDNTGEDNYKKEIKVITFKSIYDRFYKILTTLISYSEGIPMPNNLYQYVLNNGVYVRSKKNTDFNSRENIHNVYSYLDNVDVGENDLSFNDEKIYIDNIDISRPTILNKTLINEDIDIEYLPLKLNSAYHYNNIQYAKLFLNDAVNMSLYDRALGELVVVKALVDTPPLPTAFMEGFDIKEMKAGERQWMPIYLAITLSSFTYVDVEFPFWFYIKNLINIKEEEYKNQTDLFDLPSPYFFEICFMFIDQKLFSKVTPIETVGQKSYFKYMSKVAGYVEDIKHCRTEKIIRHLEEQNVHTSHIYIPNLQHSETHLINLTLYSFWKYDKGLNEKENSIDFTSYLLEPFIKDQGDEGDENGGNDEDDANLLQDL</sequence>
<dbReference type="InterPro" id="IPR021151">
    <property type="entry name" value="GINS_A"/>
</dbReference>
<evidence type="ECO:0000256" key="3">
    <source>
        <dbReference type="ARBA" id="ARBA00022705"/>
    </source>
</evidence>
<evidence type="ECO:0000313" key="7">
    <source>
        <dbReference type="EMBL" id="EUD67660.1"/>
    </source>
</evidence>
<keyword evidence="3" id="KW-0235">DNA replication</keyword>
<dbReference type="CDD" id="cd11712">
    <property type="entry name" value="GINS_A_psf2"/>
    <property type="match status" value="1"/>
</dbReference>
<evidence type="ECO:0000256" key="2">
    <source>
        <dbReference type="ARBA" id="ARBA00010565"/>
    </source>
</evidence>
<feature type="region of interest" description="Disordered" evidence="5">
    <location>
        <begin position="489"/>
        <end position="510"/>
    </location>
</feature>
<reference evidence="7 8" key="1">
    <citation type="submission" date="2013-02" db="EMBL/GenBank/DDBJ databases">
        <title>The Genome Sequence of Plasmodium inui San Antonio 1.</title>
        <authorList>
            <consortium name="The Broad Institute Genome Sequencing Platform"/>
            <consortium name="The Broad Institute Genome Sequencing Center for Infectious Disease"/>
            <person name="Neafsey D."/>
            <person name="Cheeseman I."/>
            <person name="Volkman S."/>
            <person name="Adams J."/>
            <person name="Walker B."/>
            <person name="Young S.K."/>
            <person name="Zeng Q."/>
            <person name="Gargeya S."/>
            <person name="Fitzgerald M."/>
            <person name="Haas B."/>
            <person name="Abouelleil A."/>
            <person name="Alvarado L."/>
            <person name="Arachchi H.M."/>
            <person name="Berlin A.M."/>
            <person name="Chapman S.B."/>
            <person name="Dewar J."/>
            <person name="Goldberg J."/>
            <person name="Griggs A."/>
            <person name="Gujja S."/>
            <person name="Hansen M."/>
            <person name="Howarth C."/>
            <person name="Imamovic A."/>
            <person name="Larimer J."/>
            <person name="McCowan C."/>
            <person name="Murphy C."/>
            <person name="Neiman D."/>
            <person name="Pearson M."/>
            <person name="Priest M."/>
            <person name="Roberts A."/>
            <person name="Saif S."/>
            <person name="Shea T."/>
            <person name="Sisk P."/>
            <person name="Sykes S."/>
            <person name="Wortman J."/>
            <person name="Nusbaum C."/>
            <person name="Birren B."/>
        </authorList>
    </citation>
    <scope>NUCLEOTIDE SEQUENCE [LARGE SCALE GENOMIC DNA]</scope>
    <source>
        <strain evidence="7 8">San Antonio 1</strain>
    </source>
</reference>
<name>W7A7Q2_9APIC</name>
<dbReference type="GO" id="GO:0000811">
    <property type="term" value="C:GINS complex"/>
    <property type="evidence" value="ECO:0007669"/>
    <property type="project" value="TreeGrafter"/>
</dbReference>
<feature type="domain" description="GINS subunit" evidence="6">
    <location>
        <begin position="350"/>
        <end position="466"/>
    </location>
</feature>
<comment type="subcellular location">
    <subcellularLocation>
        <location evidence="1">Nucleus</location>
    </subcellularLocation>
</comment>
<proteinExistence type="inferred from homology"/>
<dbReference type="Gene3D" id="1.20.58.1020">
    <property type="match status" value="1"/>
</dbReference>
<evidence type="ECO:0000256" key="5">
    <source>
        <dbReference type="SAM" id="MobiDB-lite"/>
    </source>
</evidence>
<dbReference type="RefSeq" id="XP_008815670.1">
    <property type="nucleotide sequence ID" value="XM_008817448.1"/>
</dbReference>
<dbReference type="InterPro" id="IPR007257">
    <property type="entry name" value="GINS_Psf2"/>
</dbReference>
<keyword evidence="8" id="KW-1185">Reference proteome</keyword>
<dbReference type="PANTHER" id="PTHR12772:SF0">
    <property type="entry name" value="DNA REPLICATION COMPLEX GINS PROTEIN PSF2"/>
    <property type="match status" value="1"/>
</dbReference>
<dbReference type="PANTHER" id="PTHR12772">
    <property type="entry name" value="DNA REPLICATION COMPLEX GINS PROTEIN PSF2"/>
    <property type="match status" value="1"/>
</dbReference>
<dbReference type="OrthoDB" id="1938138at2759"/>